<dbReference type="RefSeq" id="WP_094453234.1">
    <property type="nucleotide sequence ID" value="NZ_NOXU01000017.1"/>
</dbReference>
<comment type="caution">
    <text evidence="1">The sequence shown here is derived from an EMBL/GenBank/DDBJ whole genome shotgun (WGS) entry which is preliminary data.</text>
</comment>
<sequence>MVSPSLPGTASGSGSGRILINSIPKSGTYLLGKLLESLGFQGGEFHFRNSHYWDWTIDRTLEEHIENQKKFRVDASFGEAIERVGPGYFYAHLYFDEATDLILKKQDVRTHFFLVRELREALVSMYRFQFHQRGKEEPEENRQALFAAWITKHAASHLHGMGMQIPWVSRSSLTIPYADLIGDRGPQAQADLLACIAGVLDLDPDHVQAVFHRSAIGLKTRTYIGRPSRIDDYWSDAAETVFLALGGDQMNRQLGG</sequence>
<dbReference type="Proteomes" id="UP000216998">
    <property type="component" value="Unassembled WGS sequence"/>
</dbReference>
<dbReference type="Gene3D" id="3.40.50.300">
    <property type="entry name" value="P-loop containing nucleotide triphosphate hydrolases"/>
    <property type="match status" value="1"/>
</dbReference>
<dbReference type="OrthoDB" id="7068522at2"/>
<dbReference type="InterPro" id="IPR027417">
    <property type="entry name" value="P-loop_NTPase"/>
</dbReference>
<name>A0A255Z940_9PROT</name>
<organism evidence="1 2">
    <name type="scientific">Niveispirillum lacus</name>
    <dbReference type="NCBI Taxonomy" id="1981099"/>
    <lineage>
        <taxon>Bacteria</taxon>
        <taxon>Pseudomonadati</taxon>
        <taxon>Pseudomonadota</taxon>
        <taxon>Alphaproteobacteria</taxon>
        <taxon>Rhodospirillales</taxon>
        <taxon>Azospirillaceae</taxon>
        <taxon>Niveispirillum</taxon>
    </lineage>
</organism>
<protein>
    <submittedName>
        <fullName evidence="1">Uncharacterized protein</fullName>
    </submittedName>
</protein>
<dbReference type="EMBL" id="NOXU01000017">
    <property type="protein sequence ID" value="OYQ37150.1"/>
    <property type="molecule type" value="Genomic_DNA"/>
</dbReference>
<dbReference type="AlphaFoldDB" id="A0A255Z940"/>
<reference evidence="1 2" key="1">
    <citation type="submission" date="2017-07" db="EMBL/GenBank/DDBJ databases">
        <title>Niveispirillum cyanobacteriorum sp. nov., isolated from cyanobacterial aggregates in a eutrophic lake.</title>
        <authorList>
            <person name="Cai H."/>
        </authorList>
    </citation>
    <scope>NUCLEOTIDE SEQUENCE [LARGE SCALE GENOMIC DNA]</scope>
    <source>
        <strain evidence="2">TH1-14</strain>
    </source>
</reference>
<accession>A0A255Z940</accession>
<evidence type="ECO:0000313" key="2">
    <source>
        <dbReference type="Proteomes" id="UP000216998"/>
    </source>
</evidence>
<keyword evidence="2" id="KW-1185">Reference proteome</keyword>
<dbReference type="SUPFAM" id="SSF52540">
    <property type="entry name" value="P-loop containing nucleoside triphosphate hydrolases"/>
    <property type="match status" value="1"/>
</dbReference>
<proteinExistence type="predicted"/>
<evidence type="ECO:0000313" key="1">
    <source>
        <dbReference type="EMBL" id="OYQ37150.1"/>
    </source>
</evidence>
<gene>
    <name evidence="1" type="ORF">CHU95_02040</name>
</gene>